<keyword evidence="3" id="KW-1185">Reference proteome</keyword>
<dbReference type="Proteomes" id="UP001171916">
    <property type="component" value="Unassembled WGS sequence"/>
</dbReference>
<dbReference type="RefSeq" id="WP_289998663.1">
    <property type="nucleotide sequence ID" value="NZ_JAUEPH010000001.1"/>
</dbReference>
<evidence type="ECO:0000313" key="3">
    <source>
        <dbReference type="Proteomes" id="UP001171916"/>
    </source>
</evidence>
<organism evidence="2 3">
    <name type="scientific">Algoriphagus sediminis</name>
    <dbReference type="NCBI Taxonomy" id="3057113"/>
    <lineage>
        <taxon>Bacteria</taxon>
        <taxon>Pseudomonadati</taxon>
        <taxon>Bacteroidota</taxon>
        <taxon>Cytophagia</taxon>
        <taxon>Cytophagales</taxon>
        <taxon>Cyclobacteriaceae</taxon>
        <taxon>Algoriphagus</taxon>
    </lineage>
</organism>
<sequence>MKKAVVFLLLMVPFMSFSQERGIGVRFGEPFSITYKDFISDYISFEGMIGSAGVNSNSYYQRDFENNPPDGNAFYRSNSVKKGVSINARLAYHEDFSETFGIEKGYILGYAGAGVQFRSTNVTYTYTVDQIDPQQPGLQEERTNVDFGPEAFVGLEYYFDDVPISIFGEAGLFLELLDRVGHMKGQGGIGVRYIF</sequence>
<dbReference type="EMBL" id="JAUEPH010000001">
    <property type="protein sequence ID" value="MDN3203112.1"/>
    <property type="molecule type" value="Genomic_DNA"/>
</dbReference>
<reference evidence="2" key="1">
    <citation type="submission" date="2023-06" db="EMBL/GenBank/DDBJ databases">
        <title>Robiginitalea aurantiacus sp. nov. and Algoriphagus sediminis sp. nov., isolated from coastal sediment.</title>
        <authorList>
            <person name="Zhou Z.Y."/>
            <person name="An J."/>
            <person name="Jia Y.W."/>
            <person name="Du Z.J."/>
        </authorList>
    </citation>
    <scope>NUCLEOTIDE SEQUENCE</scope>
    <source>
        <strain evidence="2">C2-7</strain>
    </source>
</reference>
<evidence type="ECO:0000256" key="1">
    <source>
        <dbReference type="SAM" id="SignalP"/>
    </source>
</evidence>
<feature type="chain" id="PRO_5047413518" description="Outer membrane protein beta-barrel domain-containing protein" evidence="1">
    <location>
        <begin position="19"/>
        <end position="195"/>
    </location>
</feature>
<accession>A0ABT7Y9C2</accession>
<protein>
    <recommendedName>
        <fullName evidence="4">Outer membrane protein beta-barrel domain-containing protein</fullName>
    </recommendedName>
</protein>
<name>A0ABT7Y9C2_9BACT</name>
<evidence type="ECO:0008006" key="4">
    <source>
        <dbReference type="Google" id="ProtNLM"/>
    </source>
</evidence>
<comment type="caution">
    <text evidence="2">The sequence shown here is derived from an EMBL/GenBank/DDBJ whole genome shotgun (WGS) entry which is preliminary data.</text>
</comment>
<proteinExistence type="predicted"/>
<evidence type="ECO:0000313" key="2">
    <source>
        <dbReference type="EMBL" id="MDN3203112.1"/>
    </source>
</evidence>
<gene>
    <name evidence="2" type="ORF">QVH07_03085</name>
</gene>
<keyword evidence="1" id="KW-0732">Signal</keyword>
<feature type="signal peptide" evidence="1">
    <location>
        <begin position="1"/>
        <end position="18"/>
    </location>
</feature>